<name>A0ABS0GNX2_9ACTN</name>
<protein>
    <submittedName>
        <fullName evidence="1">Signal peptidase I</fullName>
    </submittedName>
</protein>
<comment type="caution">
    <text evidence="1">The sequence shown here is derived from an EMBL/GenBank/DDBJ whole genome shotgun (WGS) entry which is preliminary data.</text>
</comment>
<sequence length="131" mass="14229">MDQGVYVGNAGMDGADNGGWLLGHFMPPGLDPRHSTDVEVKWGVHPPGDTRAEWVTGERRTALLVLVSGRFHVELRDRTVVLARPGDYVVWGPGVDHSWLAPEEAVVLTVRWPSVAGYKVVPPDLLTSVPG</sequence>
<organism evidence="1 2">
    <name type="scientific">Plantactinospora alkalitolerans</name>
    <dbReference type="NCBI Taxonomy" id="2789879"/>
    <lineage>
        <taxon>Bacteria</taxon>
        <taxon>Bacillati</taxon>
        <taxon>Actinomycetota</taxon>
        <taxon>Actinomycetes</taxon>
        <taxon>Micromonosporales</taxon>
        <taxon>Micromonosporaceae</taxon>
        <taxon>Plantactinospora</taxon>
    </lineage>
</organism>
<dbReference type="InterPro" id="IPR011051">
    <property type="entry name" value="RmlC_Cupin_sf"/>
</dbReference>
<reference evidence="1 2" key="1">
    <citation type="submission" date="2020-11" db="EMBL/GenBank/DDBJ databases">
        <title>A novel isolate from a Black sea contaminated sediment with potential to produce alkanes: Plantactinospora alkalitolerans sp. nov.</title>
        <authorList>
            <person name="Carro L."/>
            <person name="Veyisoglu A."/>
            <person name="Guven K."/>
            <person name="Schumann P."/>
            <person name="Klenk H.-P."/>
            <person name="Sahin N."/>
        </authorList>
    </citation>
    <scope>NUCLEOTIDE SEQUENCE [LARGE SCALE GENOMIC DNA]</scope>
    <source>
        <strain evidence="1 2">S1510</strain>
    </source>
</reference>
<proteinExistence type="predicted"/>
<gene>
    <name evidence="1" type="ORF">I0C86_02610</name>
</gene>
<dbReference type="RefSeq" id="WP_196199556.1">
    <property type="nucleotide sequence ID" value="NZ_JADPUN010000045.1"/>
</dbReference>
<dbReference type="Proteomes" id="UP000638560">
    <property type="component" value="Unassembled WGS sequence"/>
</dbReference>
<accession>A0ABS0GNX2</accession>
<evidence type="ECO:0000313" key="2">
    <source>
        <dbReference type="Proteomes" id="UP000638560"/>
    </source>
</evidence>
<keyword evidence="2" id="KW-1185">Reference proteome</keyword>
<dbReference type="Gene3D" id="2.60.120.10">
    <property type="entry name" value="Jelly Rolls"/>
    <property type="match status" value="1"/>
</dbReference>
<dbReference type="SUPFAM" id="SSF51182">
    <property type="entry name" value="RmlC-like cupins"/>
    <property type="match status" value="1"/>
</dbReference>
<dbReference type="EMBL" id="JADPUN010000045">
    <property type="protein sequence ID" value="MBF9127895.1"/>
    <property type="molecule type" value="Genomic_DNA"/>
</dbReference>
<dbReference type="InterPro" id="IPR014710">
    <property type="entry name" value="RmlC-like_jellyroll"/>
</dbReference>
<evidence type="ECO:0000313" key="1">
    <source>
        <dbReference type="EMBL" id="MBF9127895.1"/>
    </source>
</evidence>